<dbReference type="SUPFAM" id="SSF49899">
    <property type="entry name" value="Concanavalin A-like lectins/glucanases"/>
    <property type="match status" value="1"/>
</dbReference>
<name>A0A4U1CU64_9SPHI</name>
<evidence type="ECO:0000313" key="2">
    <source>
        <dbReference type="EMBL" id="TKC09318.1"/>
    </source>
</evidence>
<dbReference type="RefSeq" id="WP_136834729.1">
    <property type="nucleotide sequence ID" value="NZ_SWBQ01000001.1"/>
</dbReference>
<dbReference type="AlphaFoldDB" id="A0A4U1CU64"/>
<dbReference type="Pfam" id="PF13585">
    <property type="entry name" value="CHU_C"/>
    <property type="match status" value="1"/>
</dbReference>
<reference evidence="2 3" key="1">
    <citation type="submission" date="2019-04" db="EMBL/GenBank/DDBJ databases">
        <title>Pedobacter sp. RP-3-15 sp. nov., isolated from Arctic soil.</title>
        <authorList>
            <person name="Dahal R.H."/>
            <person name="Kim D.-U."/>
        </authorList>
    </citation>
    <scope>NUCLEOTIDE SEQUENCE [LARGE SCALE GENOMIC DNA]</scope>
    <source>
        <strain evidence="2 3">RP-3-15</strain>
    </source>
</reference>
<keyword evidence="3" id="KW-1185">Reference proteome</keyword>
<dbReference type="Pfam" id="PF17963">
    <property type="entry name" value="Big_9"/>
    <property type="match status" value="5"/>
</dbReference>
<gene>
    <name evidence="2" type="ORF">FA047_04290</name>
</gene>
<dbReference type="GO" id="GO:0005975">
    <property type="term" value="P:carbohydrate metabolic process"/>
    <property type="evidence" value="ECO:0007669"/>
    <property type="project" value="UniProtKB-ARBA"/>
</dbReference>
<evidence type="ECO:0000256" key="1">
    <source>
        <dbReference type="SAM" id="MobiDB-lite"/>
    </source>
</evidence>
<feature type="compositionally biased region" description="Polar residues" evidence="1">
    <location>
        <begin position="164"/>
        <end position="179"/>
    </location>
</feature>
<dbReference type="Gene3D" id="2.60.40.10">
    <property type="entry name" value="Immunoglobulins"/>
    <property type="match status" value="1"/>
</dbReference>
<dbReference type="OrthoDB" id="5726170at2"/>
<dbReference type="NCBIfam" id="TIGR04131">
    <property type="entry name" value="Bac_Flav_CTERM"/>
    <property type="match status" value="1"/>
</dbReference>
<comment type="caution">
    <text evidence="2">The sequence shown here is derived from an EMBL/GenBank/DDBJ whole genome shotgun (WGS) entry which is preliminary data.</text>
</comment>
<organism evidence="2 3">
    <name type="scientific">Pedobacter frigoris</name>
    <dbReference type="NCBI Taxonomy" id="2571272"/>
    <lineage>
        <taxon>Bacteria</taxon>
        <taxon>Pseudomonadati</taxon>
        <taxon>Bacteroidota</taxon>
        <taxon>Sphingobacteriia</taxon>
        <taxon>Sphingobacteriales</taxon>
        <taxon>Sphingobacteriaceae</taxon>
        <taxon>Pedobacter</taxon>
    </lineage>
</organism>
<dbReference type="InterPro" id="IPR013320">
    <property type="entry name" value="ConA-like_dom_sf"/>
</dbReference>
<dbReference type="InterPro" id="IPR026341">
    <property type="entry name" value="T9SS_type_B"/>
</dbReference>
<dbReference type="Gene3D" id="2.60.40.3440">
    <property type="match status" value="4"/>
</dbReference>
<proteinExistence type="predicted"/>
<dbReference type="InterPro" id="IPR013783">
    <property type="entry name" value="Ig-like_fold"/>
</dbReference>
<dbReference type="NCBIfam" id="NF012211">
    <property type="entry name" value="tand_rpt_95"/>
    <property type="match status" value="3"/>
</dbReference>
<protein>
    <submittedName>
        <fullName evidence="2">Tandem-95 repeat protein</fullName>
    </submittedName>
</protein>
<dbReference type="EMBL" id="SWBQ01000001">
    <property type="protein sequence ID" value="TKC09318.1"/>
    <property type="molecule type" value="Genomic_DNA"/>
</dbReference>
<dbReference type="Proteomes" id="UP000307244">
    <property type="component" value="Unassembled WGS sequence"/>
</dbReference>
<accession>A0A4U1CU64</accession>
<sequence length="1188" mass="125563">MTKPLQILLYFLTLLLFTVESYAQFPYNESFRNSTASGISFGGTPSAFLTASGSSSAGGTPIDPNGSGFLRLTNASQDQKGYAYSASNFPSSNGLKVEFEYYIYGGTGADGISFFLFDATASPFNIGGFGGSLGYAQITTTTPISPGVSKGYLAIGLDEFGNFSNPNEGRQGGTTQVPGSITLRGRGDGNSLTPDNYRFLISQQTDLKGVSLVGDGTKRETDPTQSGYRKVAMELIPNPAGGYNINVRITKGGTPQVSYVIIDNYYYPDVAPANLRYGFASSTGDQTNFHEIRNVAIDLYNPLPLANPDIQNICLGNTASIDVTANDNTSGLNTTINKASVDLDPSTAGIQNTLTLAGKGTFSVNTSGIVQFVPEPGFIGTATTPYTFRDTDGAISSTGSITLNYSAPPTGTSAGSDQLVTITTPTGNYMLQGSNPGANSGLWTQISGPNTAQFASTLFYNSIVSNLTGGIYTFRWTVTSPGGCPVFDDVQITVNHPPVANNDIINTPLNTPVSIAIIDNDTDAETNATINKGSISVKSGPTNGSLSINNSTGAVTYTPNNGFSGNDTFTYTIKDIYGAESNIATVTLAVNVKPAGVNDVASTLTNVAVTIPVIDNDPGKSGSSVIRNTEPANGTYVINPAGTVTYTPNPGFSGKDTFTYKLRNNGVDSDPIQVTVNVKPVGTPDNGSTLTNIPVTTPVKDNDLSKNGTVILINNSPSNGSVAINGESIVYTPNAGYSGKDAYSYILRTADGLDSDPILVSLNVRPVGSADNVVTPFNRPVTIVVKNNDLSKTGTTVVPVANPLHGTYTVDAGNNVVYTPVTGYSGSDTFTYLLRTADGLSSDPITVNVTISPQPVAPDVTVGTPSDKPILITVPVPPGGTVIIKEQPEHGTITVDPITGEIRYTPDPNYSGPDDFTYVIRDEFGNESTPGKITVTISLQVKIGLAKKMTSLKKNIDGSFNITYKFTLVNAGDYVVEKLSLTDDLGITFKDATITKVGLSATGTLTVNPNYDGKSVKDLLSSSSAIRQKSKESVTLEIKVFLNLTEGVFLNTAIVEGYSANDGTTRTTDVSTDAENPDPLVAGDFSPNDPTPVNLVRSDIFIPGGFSPNNDGINDFFVIENTLGKQISLEVYNRWGNRIYRSSKYENNWAGKTTEGIHIGDDVPAGTYYYIIKVDNKDKRVGYITINR</sequence>
<evidence type="ECO:0000313" key="3">
    <source>
        <dbReference type="Proteomes" id="UP000307244"/>
    </source>
</evidence>
<dbReference type="Pfam" id="PF22352">
    <property type="entry name" value="K319L-like_PKD"/>
    <property type="match status" value="1"/>
</dbReference>
<feature type="region of interest" description="Disordered" evidence="1">
    <location>
        <begin position="164"/>
        <end position="188"/>
    </location>
</feature>
<dbReference type="GO" id="GO:0004553">
    <property type="term" value="F:hydrolase activity, hydrolyzing O-glycosyl compounds"/>
    <property type="evidence" value="ECO:0007669"/>
    <property type="project" value="UniProtKB-ARBA"/>
</dbReference>